<dbReference type="AlphaFoldDB" id="D5BUJ7"/>
<protein>
    <submittedName>
        <fullName evidence="1">Putative acetazolamide conferring resistance protein Zam</fullName>
    </submittedName>
</protein>
<sequence>MIYEIEAFDEDAGFFSNANDKLAKEFNKIAKKRVNDGWTLHSYDTVGQGKTIYCTSVWYKE</sequence>
<name>D5BUJ7_PUNMI</name>
<evidence type="ECO:0000313" key="2">
    <source>
        <dbReference type="Proteomes" id="UP000007460"/>
    </source>
</evidence>
<dbReference type="RefSeq" id="WP_013046571.1">
    <property type="nucleotide sequence ID" value="NC_014010.1"/>
</dbReference>
<reference evidence="1 2" key="1">
    <citation type="journal article" date="2010" name="J. Bacteriol.">
        <title>Complete genome sequence of "Candidatus Puniceispirillum marinum" IMCC1322, a representative of the SAR116 clade in the Alphaproteobacteria.</title>
        <authorList>
            <person name="Oh H.M."/>
            <person name="Kwon K.K."/>
            <person name="Kang I."/>
            <person name="Kang S.G."/>
            <person name="Lee J.H."/>
            <person name="Kim S.J."/>
            <person name="Cho J.C."/>
        </authorList>
    </citation>
    <scope>NUCLEOTIDE SEQUENCE [LARGE SCALE GENOMIC DNA]</scope>
    <source>
        <strain evidence="1 2">IMCC1322</strain>
    </source>
</reference>
<dbReference type="STRING" id="488538.SAR116_1701"/>
<keyword evidence="2" id="KW-1185">Reference proteome</keyword>
<evidence type="ECO:0000313" key="1">
    <source>
        <dbReference type="EMBL" id="ADE39944.1"/>
    </source>
</evidence>
<organism evidence="1 2">
    <name type="scientific">Puniceispirillum marinum (strain IMCC1322)</name>
    <dbReference type="NCBI Taxonomy" id="488538"/>
    <lineage>
        <taxon>Bacteria</taxon>
        <taxon>Pseudomonadati</taxon>
        <taxon>Pseudomonadota</taxon>
        <taxon>Alphaproteobacteria</taxon>
        <taxon>Candidatus Puniceispirillales</taxon>
        <taxon>Candidatus Puniceispirillaceae</taxon>
        <taxon>Candidatus Puniceispirillum</taxon>
    </lineage>
</organism>
<gene>
    <name evidence="1" type="ordered locus">SAR116_1701</name>
</gene>
<accession>D5BUJ7</accession>
<dbReference type="KEGG" id="apb:SAR116_1701"/>
<dbReference type="Proteomes" id="UP000007460">
    <property type="component" value="Chromosome"/>
</dbReference>
<dbReference type="HOGENOM" id="CLU_2919445_0_0_5"/>
<proteinExistence type="predicted"/>
<dbReference type="EMBL" id="CP001751">
    <property type="protein sequence ID" value="ADE39944.1"/>
    <property type="molecule type" value="Genomic_DNA"/>
</dbReference>